<organism evidence="7 8">
    <name type="scientific">Buchnera aphidicola subsp. Cinara cedri (strain Cc)</name>
    <dbReference type="NCBI Taxonomy" id="372461"/>
    <lineage>
        <taxon>Bacteria</taxon>
        <taxon>Pseudomonadati</taxon>
        <taxon>Pseudomonadota</taxon>
        <taxon>Gammaproteobacteria</taxon>
        <taxon>Enterobacterales</taxon>
        <taxon>Erwiniaceae</taxon>
        <taxon>Buchnera</taxon>
    </lineage>
</organism>
<dbReference type="InterPro" id="IPR001694">
    <property type="entry name" value="NADH_UbQ_OxRdtase_su1/FPO"/>
</dbReference>
<dbReference type="Proteomes" id="UP000000669">
    <property type="component" value="Chromosome"/>
</dbReference>
<dbReference type="OrthoDB" id="9803734at2"/>
<evidence type="ECO:0000256" key="6">
    <source>
        <dbReference type="RuleBase" id="RU000471"/>
    </source>
</evidence>
<evidence type="ECO:0000256" key="3">
    <source>
        <dbReference type="ARBA" id="ARBA00022989"/>
    </source>
</evidence>
<dbReference type="NCBIfam" id="NF004740">
    <property type="entry name" value="PRK06076.1-1"/>
    <property type="match status" value="1"/>
</dbReference>
<keyword evidence="5" id="KW-1278">Translocase</keyword>
<dbReference type="GO" id="GO:0005886">
    <property type="term" value="C:plasma membrane"/>
    <property type="evidence" value="ECO:0007669"/>
    <property type="project" value="UniProtKB-SubCell"/>
</dbReference>
<dbReference type="GO" id="GO:0048038">
    <property type="term" value="F:quinone binding"/>
    <property type="evidence" value="ECO:0007669"/>
    <property type="project" value="UniProtKB-KW"/>
</dbReference>
<keyword evidence="2 5" id="KW-0812">Transmembrane</keyword>
<keyword evidence="5 6" id="KW-0520">NAD</keyword>
<comment type="catalytic activity">
    <reaction evidence="5">
        <text>a quinone + NADH + 5 H(+)(in) = a quinol + NAD(+) + 4 H(+)(out)</text>
        <dbReference type="Rhea" id="RHEA:57888"/>
        <dbReference type="ChEBI" id="CHEBI:15378"/>
        <dbReference type="ChEBI" id="CHEBI:24646"/>
        <dbReference type="ChEBI" id="CHEBI:57540"/>
        <dbReference type="ChEBI" id="CHEBI:57945"/>
        <dbReference type="ChEBI" id="CHEBI:132124"/>
    </reaction>
</comment>
<evidence type="ECO:0000256" key="2">
    <source>
        <dbReference type="ARBA" id="ARBA00022692"/>
    </source>
</evidence>
<keyword evidence="8" id="KW-1185">Reference proteome</keyword>
<keyword evidence="5" id="KW-1003">Cell membrane</keyword>
<evidence type="ECO:0000256" key="5">
    <source>
        <dbReference type="HAMAP-Rule" id="MF_01350"/>
    </source>
</evidence>
<feature type="transmembrane region" description="Helical" evidence="5">
    <location>
        <begin position="99"/>
        <end position="123"/>
    </location>
</feature>
<keyword evidence="5" id="KW-0997">Cell inner membrane</keyword>
<dbReference type="HAMAP" id="MF_01350">
    <property type="entry name" value="NDH1_NuoH"/>
    <property type="match status" value="1"/>
</dbReference>
<dbReference type="PANTHER" id="PTHR11432">
    <property type="entry name" value="NADH DEHYDROGENASE SUBUNIT 1"/>
    <property type="match status" value="1"/>
</dbReference>
<feature type="transmembrane region" description="Helical" evidence="5">
    <location>
        <begin position="231"/>
        <end position="251"/>
    </location>
</feature>
<sequence>MKEKIFFVIKFLFFIIFGASFLSVIERRILGILQNRYGPNRVGWQGCMQLFADMIKLIFKEDWIPPFSEKILFITAPIISFISLLLVFSIIPITSKCFIINLDIGILFFIMMSSLSVYGVLLAGWSSNNKYALLGSIRSVAQMLSYEIFLGLSAMGAVMQCGSFNLIDIVYSQKKIWNIFPQFFGFILFFIAGIAVCHRHPFDHLSLTELADGYHIEYSGMKFGMFFIAEYISIITVSSLIVCLFFGGWLGPFFSPLFWFLLKTLFFIFLFILFRASLPRPKYEHVMLFAWKFFFPLSLLNIIYTSFKILLK</sequence>
<feature type="transmembrane region" description="Helical" evidence="5">
    <location>
        <begin position="286"/>
        <end position="307"/>
    </location>
</feature>
<dbReference type="HOGENOM" id="CLU_015134_0_1_6"/>
<dbReference type="PANTHER" id="PTHR11432:SF3">
    <property type="entry name" value="NADH-UBIQUINONE OXIDOREDUCTASE CHAIN 1"/>
    <property type="match status" value="1"/>
</dbReference>
<keyword evidence="7" id="KW-0560">Oxidoreductase</keyword>
<reference evidence="7 8" key="1">
    <citation type="journal article" date="2006" name="Science">
        <title>A small microbial genome: the end of a long symbiotic relationship?</title>
        <authorList>
            <person name="Perez-Brocal V."/>
            <person name="Gil R."/>
            <person name="Ramos S."/>
            <person name="Lamelas A."/>
            <person name="Postigo M."/>
            <person name="Michelena J.M."/>
            <person name="Silva F.J."/>
            <person name="Moya A."/>
            <person name="Latorre A."/>
        </authorList>
    </citation>
    <scope>NUCLEOTIDE SEQUENCE [LARGE SCALE GENOMIC DNA]</scope>
    <source>
        <strain evidence="8">Cc</strain>
    </source>
</reference>
<comment type="similarity">
    <text evidence="5 6">Belongs to the complex I subunit 1 family.</text>
</comment>
<feature type="transmembrane region" description="Helical" evidence="5">
    <location>
        <begin position="144"/>
        <end position="167"/>
    </location>
</feature>
<evidence type="ECO:0000313" key="7">
    <source>
        <dbReference type="EMBL" id="ABJ90580.1"/>
    </source>
</evidence>
<dbReference type="EC" id="7.1.1.-" evidence="5"/>
<dbReference type="AlphaFoldDB" id="Q057W9"/>
<feature type="transmembrane region" description="Helical" evidence="5">
    <location>
        <begin position="71"/>
        <end position="93"/>
    </location>
</feature>
<dbReference type="EMBL" id="CP000263">
    <property type="protein sequence ID" value="ABJ90580.1"/>
    <property type="molecule type" value="Genomic_DNA"/>
</dbReference>
<protein>
    <recommendedName>
        <fullName evidence="5">NADH-quinone oxidoreductase subunit H</fullName>
        <ecNumber evidence="5">7.1.1.-</ecNumber>
    </recommendedName>
    <alternativeName>
        <fullName evidence="5">NADH dehydrogenase I subunit H</fullName>
    </alternativeName>
    <alternativeName>
        <fullName evidence="5">NDH-1 subunit H</fullName>
    </alternativeName>
</protein>
<comment type="function">
    <text evidence="5">NDH-1 shuttles electrons from NADH, via FMN and iron-sulfur (Fe-S) centers, to quinones in the respiratory chain. The immediate electron acceptor for the enzyme in this species is believed to be ubiquinone. Couples the redox reaction to proton translocation (for every two electrons transferred, four hydrogen ions are translocated across the cytoplasmic membrane), and thus conserves the redox energy in a proton gradient. This subunit may bind ubiquinone.</text>
</comment>
<feature type="transmembrane region" description="Helical" evidence="5">
    <location>
        <begin position="257"/>
        <end position="274"/>
    </location>
</feature>
<dbReference type="GO" id="GO:0003954">
    <property type="term" value="F:NADH dehydrogenase activity"/>
    <property type="evidence" value="ECO:0007669"/>
    <property type="project" value="TreeGrafter"/>
</dbReference>
<feature type="transmembrane region" description="Helical" evidence="5">
    <location>
        <begin position="179"/>
        <end position="197"/>
    </location>
</feature>
<feature type="transmembrane region" description="Helical" evidence="5">
    <location>
        <begin position="7"/>
        <end position="30"/>
    </location>
</feature>
<keyword evidence="3 5" id="KW-1133">Transmembrane helix</keyword>
<accession>Q057W9</accession>
<evidence type="ECO:0000313" key="8">
    <source>
        <dbReference type="Proteomes" id="UP000000669"/>
    </source>
</evidence>
<evidence type="ECO:0000256" key="1">
    <source>
        <dbReference type="ARBA" id="ARBA00004141"/>
    </source>
</evidence>
<dbReference type="eggNOG" id="COG1005">
    <property type="taxonomic scope" value="Bacteria"/>
</dbReference>
<evidence type="ECO:0000256" key="4">
    <source>
        <dbReference type="ARBA" id="ARBA00023136"/>
    </source>
</evidence>
<comment type="subcellular location">
    <subcellularLocation>
        <location evidence="5">Cell inner membrane</location>
        <topology evidence="5">Multi-pass membrane protein</topology>
    </subcellularLocation>
    <subcellularLocation>
        <location evidence="6">Cell membrane</location>
        <topology evidence="6">Multi-pass membrane protein</topology>
    </subcellularLocation>
    <subcellularLocation>
        <location evidence="1">Membrane</location>
        <topology evidence="1">Multi-pass membrane protein</topology>
    </subcellularLocation>
</comment>
<dbReference type="Pfam" id="PF00146">
    <property type="entry name" value="NADHdh"/>
    <property type="match status" value="1"/>
</dbReference>
<keyword evidence="5" id="KW-0874">Quinone</keyword>
<keyword evidence="4 5" id="KW-0472">Membrane</keyword>
<dbReference type="GO" id="GO:0009060">
    <property type="term" value="P:aerobic respiration"/>
    <property type="evidence" value="ECO:0007669"/>
    <property type="project" value="TreeGrafter"/>
</dbReference>
<proteinExistence type="inferred from homology"/>
<keyword evidence="5" id="KW-0830">Ubiquinone</keyword>
<dbReference type="GO" id="GO:0016655">
    <property type="term" value="F:oxidoreductase activity, acting on NAD(P)H, quinone or similar compound as acceptor"/>
    <property type="evidence" value="ECO:0007669"/>
    <property type="project" value="UniProtKB-UniRule"/>
</dbReference>
<dbReference type="KEGG" id="bcc:BCc_103"/>
<comment type="subunit">
    <text evidence="5">NDH-1 is composed of 13 different subunits. Subunits NuoA, H, J, K, L, M, N constitute the membrane sector of the complex.</text>
</comment>
<dbReference type="RefSeq" id="WP_011672499.1">
    <property type="nucleotide sequence ID" value="NC_008513.1"/>
</dbReference>
<name>Q057W9_BUCCC</name>
<dbReference type="STRING" id="372461.BCc_103"/>
<gene>
    <name evidence="5 7" type="primary">nuoH</name>
    <name evidence="7" type="ordered locus">BCc_103</name>
</gene>